<gene>
    <name evidence="2" type="ORF">GCM10008938_16030</name>
</gene>
<dbReference type="RefSeq" id="WP_189002156.1">
    <property type="nucleotide sequence ID" value="NZ_BMOD01000004.1"/>
</dbReference>
<keyword evidence="1" id="KW-0812">Transmembrane</keyword>
<dbReference type="Proteomes" id="UP000632222">
    <property type="component" value="Unassembled WGS sequence"/>
</dbReference>
<organism evidence="2 3">
    <name type="scientific">Deinococcus roseus</name>
    <dbReference type="NCBI Taxonomy" id="392414"/>
    <lineage>
        <taxon>Bacteria</taxon>
        <taxon>Thermotogati</taxon>
        <taxon>Deinococcota</taxon>
        <taxon>Deinococci</taxon>
        <taxon>Deinococcales</taxon>
        <taxon>Deinococcaceae</taxon>
        <taxon>Deinococcus</taxon>
    </lineage>
</organism>
<proteinExistence type="predicted"/>
<feature type="transmembrane region" description="Helical" evidence="1">
    <location>
        <begin position="12"/>
        <end position="34"/>
    </location>
</feature>
<protein>
    <submittedName>
        <fullName evidence="2">Uncharacterized protein</fullName>
    </submittedName>
</protein>
<comment type="caution">
    <text evidence="2">The sequence shown here is derived from an EMBL/GenBank/DDBJ whole genome shotgun (WGS) entry which is preliminary data.</text>
</comment>
<sequence length="374" mass="41448">MATSGSGKLKRRYYVTTLTLVVMLSLSPSVSWWVSRYFASLRDSALSQTTSSASSLLEAPGGIPRPDVLRDYVLPGQAFEANLDQLQISGERKTKLLALHWKLFLVSRHALGKAKTSALLKLLEKEILNQDVTAGRRSVFNSPEVAMEQAMGWLNFLNAAQNRSFKTPQALWNFLENQAPLRLAVQQVLAERVGILRAARAFHFPPAALAGLVDNELAGTDSAYGLAGKLRDFTDVMALRNAQLYGSSGITGNLSRTVGIAQMSWEDSLLQEERFRAFGLLVKHFPRNEAQARLQLLKPEQNLLFTASRLRGYLNAALGLGPLNTQIVTGAEVYFLAGSWHNSPSKAQSGYTWAYAWNAFFKSCLYDFLLTRKL</sequence>
<name>A0ABQ2CXM2_9DEIO</name>
<evidence type="ECO:0000256" key="1">
    <source>
        <dbReference type="SAM" id="Phobius"/>
    </source>
</evidence>
<keyword evidence="1" id="KW-0472">Membrane</keyword>
<keyword evidence="3" id="KW-1185">Reference proteome</keyword>
<reference evidence="3" key="1">
    <citation type="journal article" date="2019" name="Int. J. Syst. Evol. Microbiol.">
        <title>The Global Catalogue of Microorganisms (GCM) 10K type strain sequencing project: providing services to taxonomists for standard genome sequencing and annotation.</title>
        <authorList>
            <consortium name="The Broad Institute Genomics Platform"/>
            <consortium name="The Broad Institute Genome Sequencing Center for Infectious Disease"/>
            <person name="Wu L."/>
            <person name="Ma J."/>
        </authorList>
    </citation>
    <scope>NUCLEOTIDE SEQUENCE [LARGE SCALE GENOMIC DNA]</scope>
    <source>
        <strain evidence="3">JCM 14370</strain>
    </source>
</reference>
<dbReference type="EMBL" id="BMOD01000004">
    <property type="protein sequence ID" value="GGJ30770.1"/>
    <property type="molecule type" value="Genomic_DNA"/>
</dbReference>
<accession>A0ABQ2CXM2</accession>
<keyword evidence="1" id="KW-1133">Transmembrane helix</keyword>
<evidence type="ECO:0000313" key="3">
    <source>
        <dbReference type="Proteomes" id="UP000632222"/>
    </source>
</evidence>
<evidence type="ECO:0000313" key="2">
    <source>
        <dbReference type="EMBL" id="GGJ30770.1"/>
    </source>
</evidence>